<gene>
    <name evidence="1" type="ORF">HMPREF9194_00007</name>
</gene>
<evidence type="ECO:0000313" key="2">
    <source>
        <dbReference type="Proteomes" id="UP000014541"/>
    </source>
</evidence>
<comment type="caution">
    <text evidence="1">The sequence shown here is derived from an EMBL/GenBank/DDBJ whole genome shotgun (WGS) entry which is preliminary data.</text>
</comment>
<dbReference type="RefSeq" id="WP_016524316.1">
    <property type="nucleotide sequence ID" value="NZ_KE332518.1"/>
</dbReference>
<proteinExistence type="predicted"/>
<dbReference type="eggNOG" id="ENOG5032ZJK">
    <property type="taxonomic scope" value="Bacteria"/>
</dbReference>
<dbReference type="AlphaFoldDB" id="S3L6M2"/>
<sequence length="111" mass="12900">MDNFLEAKTAHEKKILGEMLRLYCRKKHGVKDGLCPECGALYAYACGKIDRCPFMKEKTFCSACKVHCYGQEMRNKIKTVMRFSGPRMMLYHPLLVIKHMIVGLRTRKTHD</sequence>
<accession>S3L6M2</accession>
<keyword evidence="2" id="KW-1185">Reference proteome</keyword>
<evidence type="ECO:0008006" key="3">
    <source>
        <dbReference type="Google" id="ProtNLM"/>
    </source>
</evidence>
<evidence type="ECO:0000313" key="1">
    <source>
        <dbReference type="EMBL" id="EPF32484.1"/>
    </source>
</evidence>
<dbReference type="PATRIC" id="fig|1125699.3.peg.7"/>
<dbReference type="Proteomes" id="UP000014541">
    <property type="component" value="Unassembled WGS sequence"/>
</dbReference>
<dbReference type="EMBL" id="ATFF01000001">
    <property type="protein sequence ID" value="EPF32484.1"/>
    <property type="molecule type" value="Genomic_DNA"/>
</dbReference>
<dbReference type="InterPro" id="IPR020483">
    <property type="entry name" value="Uncharacterised_YgbA"/>
</dbReference>
<protein>
    <recommendedName>
        <fullName evidence="3">Nitrous oxide-stimulated promoter</fullName>
    </recommendedName>
</protein>
<reference evidence="1 2" key="1">
    <citation type="submission" date="2013-04" db="EMBL/GenBank/DDBJ databases">
        <title>The Genome Sequence of Treponema maltophilum ATCC 51939.</title>
        <authorList>
            <consortium name="The Broad Institute Genomics Platform"/>
            <person name="Earl A."/>
            <person name="Ward D."/>
            <person name="Feldgarden M."/>
            <person name="Gevers D."/>
            <person name="Leonetti C."/>
            <person name="Blanton J.M."/>
            <person name="Dewhirst F.E."/>
            <person name="Izard J."/>
            <person name="Walker B."/>
            <person name="Young S."/>
            <person name="Zeng Q."/>
            <person name="Gargeya S."/>
            <person name="Fitzgerald M."/>
            <person name="Haas B."/>
            <person name="Abouelleil A."/>
            <person name="Allen A.W."/>
            <person name="Alvarado L."/>
            <person name="Arachchi H.M."/>
            <person name="Berlin A.M."/>
            <person name="Chapman S.B."/>
            <person name="Gainer-Dewar J."/>
            <person name="Goldberg J."/>
            <person name="Griggs A."/>
            <person name="Gujja S."/>
            <person name="Hansen M."/>
            <person name="Howarth C."/>
            <person name="Imamovic A."/>
            <person name="Ireland A."/>
            <person name="Larimer J."/>
            <person name="McCowan C."/>
            <person name="Murphy C."/>
            <person name="Pearson M."/>
            <person name="Poon T.W."/>
            <person name="Priest M."/>
            <person name="Roberts A."/>
            <person name="Saif S."/>
            <person name="Shea T."/>
            <person name="Sisk P."/>
            <person name="Sykes S."/>
            <person name="Wortman J."/>
            <person name="Nusbaum C."/>
            <person name="Birren B."/>
        </authorList>
    </citation>
    <scope>NUCLEOTIDE SEQUENCE [LARGE SCALE GENOMIC DNA]</scope>
    <source>
        <strain evidence="1 2">ATCC 51939</strain>
    </source>
</reference>
<organism evidence="1 2">
    <name type="scientific">Treponema maltophilum ATCC 51939</name>
    <dbReference type="NCBI Taxonomy" id="1125699"/>
    <lineage>
        <taxon>Bacteria</taxon>
        <taxon>Pseudomonadati</taxon>
        <taxon>Spirochaetota</taxon>
        <taxon>Spirochaetia</taxon>
        <taxon>Spirochaetales</taxon>
        <taxon>Treponemataceae</taxon>
        <taxon>Treponema</taxon>
    </lineage>
</organism>
<dbReference type="NCBIfam" id="NF007714">
    <property type="entry name" value="PRK10410.1-2"/>
    <property type="match status" value="1"/>
</dbReference>
<dbReference type="OrthoDB" id="164329at2"/>
<dbReference type="STRING" id="1125699.HMPREF9194_00007"/>
<dbReference type="HOGENOM" id="CLU_138593_0_0_12"/>
<name>S3L6M2_TREMA</name>
<dbReference type="Pfam" id="PF11756">
    <property type="entry name" value="YgbA_NO"/>
    <property type="match status" value="1"/>
</dbReference>